<evidence type="ECO:0000259" key="9">
    <source>
        <dbReference type="Pfam" id="PF23559"/>
    </source>
</evidence>
<protein>
    <recommendedName>
        <fullName evidence="9">Disease resistance protein winged helix domain-containing protein</fullName>
    </recommendedName>
</protein>
<dbReference type="GO" id="GO:0005524">
    <property type="term" value="F:ATP binding"/>
    <property type="evidence" value="ECO:0007669"/>
    <property type="project" value="UniProtKB-KW"/>
</dbReference>
<dbReference type="AlphaFoldDB" id="A0A9K3GUU3"/>
<dbReference type="FunFam" id="1.10.10.10:FF:000322">
    <property type="entry name" value="Probable disease resistance protein At1g63360"/>
    <property type="match status" value="1"/>
</dbReference>
<dbReference type="InterPro" id="IPR036388">
    <property type="entry name" value="WH-like_DNA-bd_sf"/>
</dbReference>
<evidence type="ECO:0000256" key="1">
    <source>
        <dbReference type="ARBA" id="ARBA00004496"/>
    </source>
</evidence>
<evidence type="ECO:0000313" key="11">
    <source>
        <dbReference type="Proteomes" id="UP000215914"/>
    </source>
</evidence>
<dbReference type="Pfam" id="PF23559">
    <property type="entry name" value="WHD_DRP"/>
    <property type="match status" value="1"/>
</dbReference>
<dbReference type="Gene3D" id="1.10.10.10">
    <property type="entry name" value="Winged helix-like DNA-binding domain superfamily/Winged helix DNA-binding domain"/>
    <property type="match status" value="1"/>
</dbReference>
<evidence type="ECO:0000313" key="10">
    <source>
        <dbReference type="EMBL" id="KAF5755743.1"/>
    </source>
</evidence>
<dbReference type="GO" id="GO:0006952">
    <property type="term" value="P:defense response"/>
    <property type="evidence" value="ECO:0007669"/>
    <property type="project" value="UniProtKB-KW"/>
</dbReference>
<keyword evidence="11" id="KW-1185">Reference proteome</keyword>
<dbReference type="PANTHER" id="PTHR23155:SF1152">
    <property type="entry name" value="AAA+ ATPASE DOMAIN-CONTAINING PROTEIN"/>
    <property type="match status" value="1"/>
</dbReference>
<comment type="subcellular location">
    <subcellularLocation>
        <location evidence="1">Cytoplasm</location>
    </subcellularLocation>
</comment>
<keyword evidence="5" id="KW-0677">Repeat</keyword>
<evidence type="ECO:0000256" key="2">
    <source>
        <dbReference type="ARBA" id="ARBA00008894"/>
    </source>
</evidence>
<dbReference type="PANTHER" id="PTHR23155">
    <property type="entry name" value="DISEASE RESISTANCE PROTEIN RP"/>
    <property type="match status" value="1"/>
</dbReference>
<keyword evidence="8" id="KW-0067">ATP-binding</keyword>
<sequence>METLGLSYNHLPLHLRECFLYLGGFPEDFKFEVKRLMWLWVAEGFIQQDGNRSLEDIAKGYLMDLVDRNLVIVAGRRKSNGGLKACKMHDLIGSYA</sequence>
<reference evidence="10" key="2">
    <citation type="submission" date="2020-06" db="EMBL/GenBank/DDBJ databases">
        <title>Helianthus annuus Genome sequencing and assembly Release 2.</title>
        <authorList>
            <person name="Gouzy J."/>
            <person name="Langlade N."/>
            <person name="Munos S."/>
        </authorList>
    </citation>
    <scope>NUCLEOTIDE SEQUENCE</scope>
    <source>
        <tissue evidence="10">Leaves</tissue>
    </source>
</reference>
<evidence type="ECO:0000256" key="4">
    <source>
        <dbReference type="ARBA" id="ARBA00022614"/>
    </source>
</evidence>
<dbReference type="Gramene" id="mRNA:HanXRQr2_Chr17g0806231">
    <property type="protein sequence ID" value="CDS:HanXRQr2_Chr17g0806231.1"/>
    <property type="gene ID" value="HanXRQr2_Chr17g0806231"/>
</dbReference>
<feature type="domain" description="Disease resistance protein winged helix" evidence="9">
    <location>
        <begin position="25"/>
        <end position="92"/>
    </location>
</feature>
<comment type="caution">
    <text evidence="10">The sequence shown here is derived from an EMBL/GenBank/DDBJ whole genome shotgun (WGS) entry which is preliminary data.</text>
</comment>
<evidence type="ECO:0000256" key="8">
    <source>
        <dbReference type="ARBA" id="ARBA00022840"/>
    </source>
</evidence>
<dbReference type="InterPro" id="IPR058922">
    <property type="entry name" value="WHD_DRP"/>
</dbReference>
<dbReference type="InterPro" id="IPR044974">
    <property type="entry name" value="Disease_R_plants"/>
</dbReference>
<reference evidence="10" key="1">
    <citation type="journal article" date="2017" name="Nature">
        <title>The sunflower genome provides insights into oil metabolism, flowering and Asterid evolution.</title>
        <authorList>
            <person name="Badouin H."/>
            <person name="Gouzy J."/>
            <person name="Grassa C.J."/>
            <person name="Murat F."/>
            <person name="Staton S.E."/>
            <person name="Cottret L."/>
            <person name="Lelandais-Briere C."/>
            <person name="Owens G.L."/>
            <person name="Carrere S."/>
            <person name="Mayjonade B."/>
            <person name="Legrand L."/>
            <person name="Gill N."/>
            <person name="Kane N.C."/>
            <person name="Bowers J.E."/>
            <person name="Hubner S."/>
            <person name="Bellec A."/>
            <person name="Berard A."/>
            <person name="Berges H."/>
            <person name="Blanchet N."/>
            <person name="Boniface M.C."/>
            <person name="Brunel D."/>
            <person name="Catrice O."/>
            <person name="Chaidir N."/>
            <person name="Claudel C."/>
            <person name="Donnadieu C."/>
            <person name="Faraut T."/>
            <person name="Fievet G."/>
            <person name="Helmstetter N."/>
            <person name="King M."/>
            <person name="Knapp S.J."/>
            <person name="Lai Z."/>
            <person name="Le Paslier M.C."/>
            <person name="Lippi Y."/>
            <person name="Lorenzon L."/>
            <person name="Mandel J.R."/>
            <person name="Marage G."/>
            <person name="Marchand G."/>
            <person name="Marquand E."/>
            <person name="Bret-Mestries E."/>
            <person name="Morien E."/>
            <person name="Nambeesan S."/>
            <person name="Nguyen T."/>
            <person name="Pegot-Espagnet P."/>
            <person name="Pouilly N."/>
            <person name="Raftis F."/>
            <person name="Sallet E."/>
            <person name="Schiex T."/>
            <person name="Thomas J."/>
            <person name="Vandecasteele C."/>
            <person name="Vares D."/>
            <person name="Vear F."/>
            <person name="Vautrin S."/>
            <person name="Crespi M."/>
            <person name="Mangin B."/>
            <person name="Burke J.M."/>
            <person name="Salse J."/>
            <person name="Munos S."/>
            <person name="Vincourt P."/>
            <person name="Rieseberg L.H."/>
            <person name="Langlade N.B."/>
        </authorList>
    </citation>
    <scope>NUCLEOTIDE SEQUENCE</scope>
    <source>
        <tissue evidence="10">Leaves</tissue>
    </source>
</reference>
<evidence type="ECO:0000256" key="5">
    <source>
        <dbReference type="ARBA" id="ARBA00022737"/>
    </source>
</evidence>
<keyword evidence="6" id="KW-0547">Nucleotide-binding</keyword>
<evidence type="ECO:0000256" key="7">
    <source>
        <dbReference type="ARBA" id="ARBA00022821"/>
    </source>
</evidence>
<accession>A0A9K3GUU3</accession>
<dbReference type="Proteomes" id="UP000215914">
    <property type="component" value="Unassembled WGS sequence"/>
</dbReference>
<keyword evidence="3" id="KW-0963">Cytoplasm</keyword>
<organism evidence="10 11">
    <name type="scientific">Helianthus annuus</name>
    <name type="common">Common sunflower</name>
    <dbReference type="NCBI Taxonomy" id="4232"/>
    <lineage>
        <taxon>Eukaryota</taxon>
        <taxon>Viridiplantae</taxon>
        <taxon>Streptophyta</taxon>
        <taxon>Embryophyta</taxon>
        <taxon>Tracheophyta</taxon>
        <taxon>Spermatophyta</taxon>
        <taxon>Magnoliopsida</taxon>
        <taxon>eudicotyledons</taxon>
        <taxon>Gunneridae</taxon>
        <taxon>Pentapetalae</taxon>
        <taxon>asterids</taxon>
        <taxon>campanulids</taxon>
        <taxon>Asterales</taxon>
        <taxon>Asteraceae</taxon>
        <taxon>Asteroideae</taxon>
        <taxon>Heliantheae alliance</taxon>
        <taxon>Heliantheae</taxon>
        <taxon>Helianthus</taxon>
    </lineage>
</organism>
<gene>
    <name evidence="10" type="ORF">HanXRQr2_Chr17g0806231</name>
</gene>
<evidence type="ECO:0000256" key="6">
    <source>
        <dbReference type="ARBA" id="ARBA00022741"/>
    </source>
</evidence>
<comment type="similarity">
    <text evidence="2">Belongs to the disease resistance NB-LRR family.</text>
</comment>
<keyword evidence="4" id="KW-0433">Leucine-rich repeat</keyword>
<keyword evidence="7" id="KW-0611">Plant defense</keyword>
<proteinExistence type="inferred from homology"/>
<dbReference type="EMBL" id="MNCJ02000332">
    <property type="protein sequence ID" value="KAF5755743.1"/>
    <property type="molecule type" value="Genomic_DNA"/>
</dbReference>
<name>A0A9K3GUU3_HELAN</name>
<evidence type="ECO:0000256" key="3">
    <source>
        <dbReference type="ARBA" id="ARBA00022490"/>
    </source>
</evidence>